<dbReference type="EMBL" id="CAACVG010002203">
    <property type="protein sequence ID" value="VEN36198.1"/>
    <property type="molecule type" value="Genomic_DNA"/>
</dbReference>
<protein>
    <submittedName>
        <fullName evidence="2">Uncharacterized protein</fullName>
    </submittedName>
</protein>
<gene>
    <name evidence="2" type="ORF">CALMAC_LOCUS1887</name>
</gene>
<proteinExistence type="predicted"/>
<feature type="non-terminal residue" evidence="2">
    <location>
        <position position="145"/>
    </location>
</feature>
<feature type="compositionally biased region" description="Polar residues" evidence="1">
    <location>
        <begin position="97"/>
        <end position="111"/>
    </location>
</feature>
<accession>A0A653BKT1</accession>
<organism evidence="2 3">
    <name type="scientific">Callosobruchus maculatus</name>
    <name type="common">Southern cowpea weevil</name>
    <name type="synonym">Pulse bruchid</name>
    <dbReference type="NCBI Taxonomy" id="64391"/>
    <lineage>
        <taxon>Eukaryota</taxon>
        <taxon>Metazoa</taxon>
        <taxon>Ecdysozoa</taxon>
        <taxon>Arthropoda</taxon>
        <taxon>Hexapoda</taxon>
        <taxon>Insecta</taxon>
        <taxon>Pterygota</taxon>
        <taxon>Neoptera</taxon>
        <taxon>Endopterygota</taxon>
        <taxon>Coleoptera</taxon>
        <taxon>Polyphaga</taxon>
        <taxon>Cucujiformia</taxon>
        <taxon>Chrysomeloidea</taxon>
        <taxon>Chrysomelidae</taxon>
        <taxon>Bruchinae</taxon>
        <taxon>Bruchini</taxon>
        <taxon>Callosobruchus</taxon>
    </lineage>
</organism>
<sequence>MSRRSKFILKRALEVFEEDNEEQQYLSTVKTHVFSSTMASTVLSEPVASCSKDDLGSLASNSEICIINGHNVQDEKHDDPFAGNSDSDPSFDPSAVGATNNSRMYPNNIDANETRDQSTIDVPKKKRKSVTRSNVRKRFRNVSNW</sequence>
<feature type="region of interest" description="Disordered" evidence="1">
    <location>
        <begin position="70"/>
        <end position="145"/>
    </location>
</feature>
<keyword evidence="3" id="KW-1185">Reference proteome</keyword>
<evidence type="ECO:0000313" key="3">
    <source>
        <dbReference type="Proteomes" id="UP000410492"/>
    </source>
</evidence>
<evidence type="ECO:0000313" key="2">
    <source>
        <dbReference type="EMBL" id="VEN36198.1"/>
    </source>
</evidence>
<evidence type="ECO:0000256" key="1">
    <source>
        <dbReference type="SAM" id="MobiDB-lite"/>
    </source>
</evidence>
<dbReference type="OrthoDB" id="10553509at2759"/>
<name>A0A653BKT1_CALMS</name>
<dbReference type="AlphaFoldDB" id="A0A653BKT1"/>
<reference evidence="2 3" key="1">
    <citation type="submission" date="2019-01" db="EMBL/GenBank/DDBJ databases">
        <authorList>
            <person name="Sayadi A."/>
        </authorList>
    </citation>
    <scope>NUCLEOTIDE SEQUENCE [LARGE SCALE GENOMIC DNA]</scope>
</reference>
<feature type="compositionally biased region" description="Basic residues" evidence="1">
    <location>
        <begin position="124"/>
        <end position="145"/>
    </location>
</feature>
<dbReference type="Proteomes" id="UP000410492">
    <property type="component" value="Unassembled WGS sequence"/>
</dbReference>